<evidence type="ECO:0008006" key="4">
    <source>
        <dbReference type="Google" id="ProtNLM"/>
    </source>
</evidence>
<protein>
    <recommendedName>
        <fullName evidence="4">HK97 gp10 family phage protein</fullName>
    </recommendedName>
</protein>
<evidence type="ECO:0000313" key="3">
    <source>
        <dbReference type="Proteomes" id="UP000466104"/>
    </source>
</evidence>
<gene>
    <name evidence="2" type="ORF">FYJ43_04385</name>
</gene>
<dbReference type="EMBL" id="VUMG01000002">
    <property type="protein sequence ID" value="MSS45295.1"/>
    <property type="molecule type" value="Genomic_DNA"/>
</dbReference>
<name>A0A7K0J5S8_9ACTN</name>
<dbReference type="Proteomes" id="UP000466104">
    <property type="component" value="Unassembled WGS sequence"/>
</dbReference>
<feature type="compositionally biased region" description="Basic residues" evidence="1">
    <location>
        <begin position="1"/>
        <end position="10"/>
    </location>
</feature>
<proteinExistence type="predicted"/>
<feature type="compositionally biased region" description="Basic residues" evidence="1">
    <location>
        <begin position="21"/>
        <end position="35"/>
    </location>
</feature>
<feature type="compositionally biased region" description="Basic residues" evidence="1">
    <location>
        <begin position="42"/>
        <end position="56"/>
    </location>
</feature>
<comment type="caution">
    <text evidence="2">The sequence shown here is derived from an EMBL/GenBank/DDBJ whole genome shotgun (WGS) entry which is preliminary data.</text>
</comment>
<dbReference type="Pfam" id="PF04883">
    <property type="entry name" value="HK97-gp10_like"/>
    <property type="match status" value="1"/>
</dbReference>
<dbReference type="InterPro" id="IPR010064">
    <property type="entry name" value="HK97-gp10_tail"/>
</dbReference>
<keyword evidence="3" id="KW-1185">Reference proteome</keyword>
<sequence length="205" mass="22762">MGHSRRRHPRPATTAINPAGPRHRISRRAHPRRRPHPQDQPRRRHPRRRPRHRHLQPRPAQHGHLVRRRRGTSRLGYHQKGPRDTHMAFTVDTSQLNRLAANLGKAGIRGTRKAQQAIRKTAFDIESKAKQFAPVDTGALRASIGSTITGGGMSAVIGPTVAYAPYQEWGTSRMEAHPFMGPAVDAAEPGFVAAMEQIAAGVLDE</sequence>
<feature type="region of interest" description="Disordered" evidence="1">
    <location>
        <begin position="1"/>
        <end position="84"/>
    </location>
</feature>
<organism evidence="2 3">
    <name type="scientific">Cutibacterium porci</name>
    <dbReference type="NCBI Taxonomy" id="2605781"/>
    <lineage>
        <taxon>Bacteria</taxon>
        <taxon>Bacillati</taxon>
        <taxon>Actinomycetota</taxon>
        <taxon>Actinomycetes</taxon>
        <taxon>Propionibacteriales</taxon>
        <taxon>Propionibacteriaceae</taxon>
        <taxon>Cutibacterium</taxon>
    </lineage>
</organism>
<evidence type="ECO:0000313" key="2">
    <source>
        <dbReference type="EMBL" id="MSS45295.1"/>
    </source>
</evidence>
<dbReference type="AlphaFoldDB" id="A0A7K0J5S8"/>
<accession>A0A7K0J5S8</accession>
<reference evidence="2 3" key="1">
    <citation type="submission" date="2019-08" db="EMBL/GenBank/DDBJ databases">
        <title>In-depth cultivation of the pig gut microbiome towards novel bacterial diversity and tailored functional studies.</title>
        <authorList>
            <person name="Wylensek D."/>
            <person name="Hitch T.C.A."/>
            <person name="Clavel T."/>
        </authorList>
    </citation>
    <scope>NUCLEOTIDE SEQUENCE [LARGE SCALE GENOMIC DNA]</scope>
    <source>
        <strain evidence="2 3">WCA-380-WT-3A</strain>
    </source>
</reference>
<evidence type="ECO:0000256" key="1">
    <source>
        <dbReference type="SAM" id="MobiDB-lite"/>
    </source>
</evidence>
<dbReference type="NCBIfam" id="TIGR01725">
    <property type="entry name" value="phge_HK97_gp10"/>
    <property type="match status" value="1"/>
</dbReference>